<dbReference type="PANTHER" id="PTHR16184:SF6">
    <property type="entry name" value="ELONGATOR COMPLEX PROTEIN 6"/>
    <property type="match status" value="1"/>
</dbReference>
<protein>
    <recommendedName>
        <fullName evidence="3">Elongator complex protein 6</fullName>
    </recommendedName>
</protein>
<dbReference type="STRING" id="543379.A0A232EWW8"/>
<dbReference type="InterPro" id="IPR027417">
    <property type="entry name" value="P-loop_NTPase"/>
</dbReference>
<dbReference type="Proteomes" id="UP000215335">
    <property type="component" value="Unassembled WGS sequence"/>
</dbReference>
<organism evidence="4 5">
    <name type="scientific">Trichomalopsis sarcophagae</name>
    <dbReference type="NCBI Taxonomy" id="543379"/>
    <lineage>
        <taxon>Eukaryota</taxon>
        <taxon>Metazoa</taxon>
        <taxon>Ecdysozoa</taxon>
        <taxon>Arthropoda</taxon>
        <taxon>Hexapoda</taxon>
        <taxon>Insecta</taxon>
        <taxon>Pterygota</taxon>
        <taxon>Neoptera</taxon>
        <taxon>Endopterygota</taxon>
        <taxon>Hymenoptera</taxon>
        <taxon>Apocrita</taxon>
        <taxon>Proctotrupomorpha</taxon>
        <taxon>Chalcidoidea</taxon>
        <taxon>Pteromalidae</taxon>
        <taxon>Pteromalinae</taxon>
        <taxon>Trichomalopsis</taxon>
    </lineage>
</organism>
<comment type="pathway">
    <text evidence="1">tRNA modification; 5-methoxycarbonylmethyl-2-thiouridine-tRNA biosynthesis.</text>
</comment>
<name>A0A232EWW8_9HYME</name>
<keyword evidence="5" id="KW-1185">Reference proteome</keyword>
<comment type="similarity">
    <text evidence="2">Belongs to the ELP6 family.</text>
</comment>
<sequence length="273" mass="31510">MEEVREAIGIDKVDMCGNVIFIEEQHNADANFVLHAITSHCRDTNKIVCFALFHNTFGHFHNVGMKLGYNLRKELNSSVRVIEPLKIISKNIHRENKAYAAPQVTDNKLPEFDIKNQSSHLVKQLAQVIKDECISMKKGLINQKVYVIIDDLSHLFDLGLSFQDIWLFIRYLRSFVNFEPHLTLCIASHVYKAAQEVCHPNITAICLRHFADLVINVQPLETGFSKNVSGKMIVNWKSQQQRLKFKWSEEMIYLFKLLDRQVKLFAPGSSHIM</sequence>
<gene>
    <name evidence="4" type="ORF">TSAR_002678</name>
</gene>
<dbReference type="OrthoDB" id="9995306at2759"/>
<dbReference type="InterPro" id="IPR018627">
    <property type="entry name" value="ELP6"/>
</dbReference>
<dbReference type="GO" id="GO:0002098">
    <property type="term" value="P:tRNA wobble uridine modification"/>
    <property type="evidence" value="ECO:0007669"/>
    <property type="project" value="InterPro"/>
</dbReference>
<accession>A0A232EWW8</accession>
<reference evidence="4 5" key="1">
    <citation type="journal article" date="2017" name="Curr. Biol.">
        <title>The Evolution of Venom by Co-option of Single-Copy Genes.</title>
        <authorList>
            <person name="Martinson E.O."/>
            <person name="Mrinalini"/>
            <person name="Kelkar Y.D."/>
            <person name="Chang C.H."/>
            <person name="Werren J.H."/>
        </authorList>
    </citation>
    <scope>NUCLEOTIDE SEQUENCE [LARGE SCALE GENOMIC DNA]</scope>
    <source>
        <strain evidence="4 5">Alberta</strain>
        <tissue evidence="4">Whole body</tissue>
    </source>
</reference>
<dbReference type="AlphaFoldDB" id="A0A232EWW8"/>
<dbReference type="GO" id="GO:0033588">
    <property type="term" value="C:elongator holoenzyme complex"/>
    <property type="evidence" value="ECO:0007669"/>
    <property type="project" value="InterPro"/>
</dbReference>
<dbReference type="Gene3D" id="3.40.50.300">
    <property type="entry name" value="P-loop containing nucleotide triphosphate hydrolases"/>
    <property type="match status" value="1"/>
</dbReference>
<dbReference type="Pfam" id="PF09807">
    <property type="entry name" value="ELP6"/>
    <property type="match status" value="1"/>
</dbReference>
<dbReference type="PANTHER" id="PTHR16184">
    <property type="entry name" value="ELONGATOR COMPLEX PROTEIN 6"/>
    <property type="match status" value="1"/>
</dbReference>
<proteinExistence type="inferred from homology"/>
<evidence type="ECO:0000256" key="2">
    <source>
        <dbReference type="ARBA" id="ARBA00008837"/>
    </source>
</evidence>
<dbReference type="CDD" id="cd19495">
    <property type="entry name" value="Elp6"/>
    <property type="match status" value="1"/>
</dbReference>
<evidence type="ECO:0000256" key="1">
    <source>
        <dbReference type="ARBA" id="ARBA00005043"/>
    </source>
</evidence>
<evidence type="ECO:0000313" key="5">
    <source>
        <dbReference type="Proteomes" id="UP000215335"/>
    </source>
</evidence>
<dbReference type="EMBL" id="NNAY01001816">
    <property type="protein sequence ID" value="OXU22836.1"/>
    <property type="molecule type" value="Genomic_DNA"/>
</dbReference>
<comment type="caution">
    <text evidence="4">The sequence shown here is derived from an EMBL/GenBank/DDBJ whole genome shotgun (WGS) entry which is preliminary data.</text>
</comment>
<evidence type="ECO:0000256" key="3">
    <source>
        <dbReference type="ARBA" id="ARBA00020263"/>
    </source>
</evidence>
<evidence type="ECO:0000313" key="4">
    <source>
        <dbReference type="EMBL" id="OXU22836.1"/>
    </source>
</evidence>
<dbReference type="UniPathway" id="UPA00988"/>